<comment type="caution">
    <text evidence="1">The sequence shown here is derived from an EMBL/GenBank/DDBJ whole genome shotgun (WGS) entry which is preliminary data.</text>
</comment>
<protein>
    <submittedName>
        <fullName evidence="1">SDR family oxidoreductase</fullName>
    </submittedName>
</protein>
<dbReference type="PANTHER" id="PTHR43431:SF7">
    <property type="entry name" value="OXIDOREDUCTASE, SHORT CHAIN DEHYDROGENASE_REDUCTASE FAMILY (AFU_ORTHOLOGUE AFUA_5G14000)"/>
    <property type="match status" value="1"/>
</dbReference>
<evidence type="ECO:0000313" key="2">
    <source>
        <dbReference type="Proteomes" id="UP000323876"/>
    </source>
</evidence>
<dbReference type="PANTHER" id="PTHR43431">
    <property type="entry name" value="OXIDOREDUCTASE, SHORT CHAIN DEHYDROGENASE/REDUCTASE FAMILY (AFU_ORTHOLOGUE AFUA_5G14000)"/>
    <property type="match status" value="1"/>
</dbReference>
<dbReference type="RefSeq" id="WP_150400584.1">
    <property type="nucleotide sequence ID" value="NZ_VXLC01000001.1"/>
</dbReference>
<organism evidence="1 2">
    <name type="scientific">Nocardia colli</name>
    <dbReference type="NCBI Taxonomy" id="2545717"/>
    <lineage>
        <taxon>Bacteria</taxon>
        <taxon>Bacillati</taxon>
        <taxon>Actinomycetota</taxon>
        <taxon>Actinomycetes</taxon>
        <taxon>Mycobacteriales</taxon>
        <taxon>Nocardiaceae</taxon>
        <taxon>Nocardia</taxon>
    </lineage>
</organism>
<accession>A0A5N0EMN6</accession>
<dbReference type="CDD" id="cd05233">
    <property type="entry name" value="SDR_c"/>
    <property type="match status" value="1"/>
</dbReference>
<reference evidence="1 2" key="1">
    <citation type="submission" date="2019-09" db="EMBL/GenBank/DDBJ databases">
        <authorList>
            <person name="Wang X."/>
        </authorList>
    </citation>
    <scope>NUCLEOTIDE SEQUENCE [LARGE SCALE GENOMIC DNA]</scope>
    <source>
        <strain evidence="1 2">CICC 11023</strain>
    </source>
</reference>
<dbReference type="InterPro" id="IPR002347">
    <property type="entry name" value="SDR_fam"/>
</dbReference>
<dbReference type="SUPFAM" id="SSF51735">
    <property type="entry name" value="NAD(P)-binding Rossmann-fold domains"/>
    <property type="match status" value="1"/>
</dbReference>
<dbReference type="OrthoDB" id="9799818at2"/>
<dbReference type="Pfam" id="PF00106">
    <property type="entry name" value="adh_short"/>
    <property type="match status" value="1"/>
</dbReference>
<gene>
    <name evidence="1" type="ORF">F3087_05340</name>
</gene>
<sequence length="240" mass="25803">MSKTIAIFGFGPGLGVGTARRFGREGFRVAVIGRNPDKARRHVDELVAEGIEAAAFPADVTDAAQIDAVIEQIGAAFGRIDVAMHGAAGDPVDRIPSTLEVDVPALRTPLALKLYSPILMTRALAPAMIERGEGTLLFSSGASDRHPMPFLSNFGVALAAQRGYIHQLAIELQGTGVYAGLLNIGVLIGNSKAEQLVDEHPELFPADLEITRMGNAELGEHYWRMYTDRDRVEVEVGFPD</sequence>
<name>A0A5N0EMN6_9NOCA</name>
<dbReference type="Gene3D" id="3.40.50.720">
    <property type="entry name" value="NAD(P)-binding Rossmann-like Domain"/>
    <property type="match status" value="1"/>
</dbReference>
<dbReference type="AlphaFoldDB" id="A0A5N0EMN6"/>
<dbReference type="EMBL" id="VXLC01000001">
    <property type="protein sequence ID" value="KAA8890678.1"/>
    <property type="molecule type" value="Genomic_DNA"/>
</dbReference>
<dbReference type="Proteomes" id="UP000323876">
    <property type="component" value="Unassembled WGS sequence"/>
</dbReference>
<dbReference type="InterPro" id="IPR036291">
    <property type="entry name" value="NAD(P)-bd_dom_sf"/>
</dbReference>
<proteinExistence type="predicted"/>
<evidence type="ECO:0000313" key="1">
    <source>
        <dbReference type="EMBL" id="KAA8890678.1"/>
    </source>
</evidence>
<keyword evidence="2" id="KW-1185">Reference proteome</keyword>